<dbReference type="EMBL" id="KN822016">
    <property type="protein sequence ID" value="KIM66663.1"/>
    <property type="molecule type" value="Genomic_DNA"/>
</dbReference>
<protein>
    <recommendedName>
        <fullName evidence="4">DUF4939 domain-containing protein</fullName>
    </recommendedName>
</protein>
<feature type="compositionally biased region" description="Acidic residues" evidence="1">
    <location>
        <begin position="78"/>
        <end position="90"/>
    </location>
</feature>
<organism evidence="2 3">
    <name type="scientific">Scleroderma citrinum Foug A</name>
    <dbReference type="NCBI Taxonomy" id="1036808"/>
    <lineage>
        <taxon>Eukaryota</taxon>
        <taxon>Fungi</taxon>
        <taxon>Dikarya</taxon>
        <taxon>Basidiomycota</taxon>
        <taxon>Agaricomycotina</taxon>
        <taxon>Agaricomycetes</taxon>
        <taxon>Agaricomycetidae</taxon>
        <taxon>Boletales</taxon>
        <taxon>Sclerodermatineae</taxon>
        <taxon>Sclerodermataceae</taxon>
        <taxon>Scleroderma</taxon>
    </lineage>
</organism>
<dbReference type="OrthoDB" id="5552562at2759"/>
<feature type="compositionally biased region" description="Low complexity" evidence="1">
    <location>
        <begin position="298"/>
        <end position="312"/>
    </location>
</feature>
<reference evidence="2 3" key="1">
    <citation type="submission" date="2014-04" db="EMBL/GenBank/DDBJ databases">
        <authorList>
            <consortium name="DOE Joint Genome Institute"/>
            <person name="Kuo A."/>
            <person name="Kohler A."/>
            <person name="Nagy L.G."/>
            <person name="Floudas D."/>
            <person name="Copeland A."/>
            <person name="Barry K.W."/>
            <person name="Cichocki N."/>
            <person name="Veneault-Fourrey C."/>
            <person name="LaButti K."/>
            <person name="Lindquist E.A."/>
            <person name="Lipzen A."/>
            <person name="Lundell T."/>
            <person name="Morin E."/>
            <person name="Murat C."/>
            <person name="Sun H."/>
            <person name="Tunlid A."/>
            <person name="Henrissat B."/>
            <person name="Grigoriev I.V."/>
            <person name="Hibbett D.S."/>
            <person name="Martin F."/>
            <person name="Nordberg H.P."/>
            <person name="Cantor M.N."/>
            <person name="Hua S.X."/>
        </authorList>
    </citation>
    <scope>NUCLEOTIDE SEQUENCE [LARGE SCALE GENOMIC DNA]</scope>
    <source>
        <strain evidence="2 3">Foug A</strain>
    </source>
</reference>
<feature type="region of interest" description="Disordered" evidence="1">
    <location>
        <begin position="56"/>
        <end position="94"/>
    </location>
</feature>
<dbReference type="AlphaFoldDB" id="A0A0C2ZZ27"/>
<feature type="compositionally biased region" description="Basic and acidic residues" evidence="1">
    <location>
        <begin position="67"/>
        <end position="77"/>
    </location>
</feature>
<evidence type="ECO:0000256" key="1">
    <source>
        <dbReference type="SAM" id="MobiDB-lite"/>
    </source>
</evidence>
<evidence type="ECO:0000313" key="2">
    <source>
        <dbReference type="EMBL" id="KIM66663.1"/>
    </source>
</evidence>
<keyword evidence="3" id="KW-1185">Reference proteome</keyword>
<dbReference type="InParanoid" id="A0A0C2ZZ27"/>
<reference evidence="3" key="2">
    <citation type="submission" date="2015-01" db="EMBL/GenBank/DDBJ databases">
        <title>Evolutionary Origins and Diversification of the Mycorrhizal Mutualists.</title>
        <authorList>
            <consortium name="DOE Joint Genome Institute"/>
            <consortium name="Mycorrhizal Genomics Consortium"/>
            <person name="Kohler A."/>
            <person name="Kuo A."/>
            <person name="Nagy L.G."/>
            <person name="Floudas D."/>
            <person name="Copeland A."/>
            <person name="Barry K.W."/>
            <person name="Cichocki N."/>
            <person name="Veneault-Fourrey C."/>
            <person name="LaButti K."/>
            <person name="Lindquist E.A."/>
            <person name="Lipzen A."/>
            <person name="Lundell T."/>
            <person name="Morin E."/>
            <person name="Murat C."/>
            <person name="Riley R."/>
            <person name="Ohm R."/>
            <person name="Sun H."/>
            <person name="Tunlid A."/>
            <person name="Henrissat B."/>
            <person name="Grigoriev I.V."/>
            <person name="Hibbett D.S."/>
            <person name="Martin F."/>
        </authorList>
    </citation>
    <scope>NUCLEOTIDE SEQUENCE [LARGE SCALE GENOMIC DNA]</scope>
    <source>
        <strain evidence="3">Foug A</strain>
    </source>
</reference>
<evidence type="ECO:0008006" key="4">
    <source>
        <dbReference type="Google" id="ProtNLM"/>
    </source>
</evidence>
<dbReference type="HOGENOM" id="CLU_033743_1_0_1"/>
<feature type="region of interest" description="Disordered" evidence="1">
    <location>
        <begin position="290"/>
        <end position="320"/>
    </location>
</feature>
<name>A0A0C2ZZ27_9AGAM</name>
<dbReference type="STRING" id="1036808.A0A0C2ZZ27"/>
<sequence>MTMTTHARTHARTLDALAEEADIGFTAHDPPPPSSNSRCSISADLCNSIPGGYYADPNVYGNNNPRDGPRNDPRDDPRDDDDDEDDEDWIDANGELDPNMAVLNNLAVTISHLSCSTRHNNELSSSWVKVQDPDMFDGTNPKKLRIFLVQCELVYSNWPKAFRLDRSKITFAQSYLKGMALEWFELDLLNTSDPANHPCWMDNWVAFLNHLQMKDGHRVMQYIVDFNWLASQVQGYGDGALWHYFYTSLPDWIKDELSWIGKLWTLDGLHALSQEIDACYWEHKDELTHSSKQEKSKSGNTTSSTSTPGSSKLANKPMSGSTWLDLTAKLGKDGKLTANE</sequence>
<dbReference type="Proteomes" id="UP000053989">
    <property type="component" value="Unassembled WGS sequence"/>
</dbReference>
<evidence type="ECO:0000313" key="3">
    <source>
        <dbReference type="Proteomes" id="UP000053989"/>
    </source>
</evidence>
<accession>A0A0C2ZZ27</accession>
<feature type="region of interest" description="Disordered" evidence="1">
    <location>
        <begin position="22"/>
        <end position="42"/>
    </location>
</feature>
<proteinExistence type="predicted"/>
<gene>
    <name evidence="2" type="ORF">SCLCIDRAFT_21826</name>
</gene>